<dbReference type="PANTHER" id="PTHR38459">
    <property type="entry name" value="PROPHAGE BACTOPRENOL-LINKED GLUCOSE TRANSLOCASE HOMOLOG"/>
    <property type="match status" value="1"/>
</dbReference>
<name>A0A931GA72_9MICC</name>
<dbReference type="Proteomes" id="UP000655366">
    <property type="component" value="Unassembled WGS sequence"/>
</dbReference>
<dbReference type="EMBL" id="JADNYM010000009">
    <property type="protein sequence ID" value="MBG0739422.1"/>
    <property type="molecule type" value="Genomic_DNA"/>
</dbReference>
<evidence type="ECO:0000259" key="8">
    <source>
        <dbReference type="Pfam" id="PF04138"/>
    </source>
</evidence>
<feature type="transmembrane region" description="Helical" evidence="7">
    <location>
        <begin position="32"/>
        <end position="56"/>
    </location>
</feature>
<evidence type="ECO:0000313" key="9">
    <source>
        <dbReference type="EMBL" id="MBG0739422.1"/>
    </source>
</evidence>
<dbReference type="InterPro" id="IPR051401">
    <property type="entry name" value="GtrA_CellWall_Glycosyl"/>
</dbReference>
<dbReference type="InterPro" id="IPR007267">
    <property type="entry name" value="GtrA_DPMS_TM"/>
</dbReference>
<evidence type="ECO:0000256" key="3">
    <source>
        <dbReference type="ARBA" id="ARBA00022692"/>
    </source>
</evidence>
<comment type="similarity">
    <text evidence="2">Belongs to the GtrA family.</text>
</comment>
<accession>A0A931GA72</accession>
<organism evidence="9 10">
    <name type="scientific">Arthrobacter terrae</name>
    <dbReference type="NCBI Taxonomy" id="2935737"/>
    <lineage>
        <taxon>Bacteria</taxon>
        <taxon>Bacillati</taxon>
        <taxon>Actinomycetota</taxon>
        <taxon>Actinomycetes</taxon>
        <taxon>Micrococcales</taxon>
        <taxon>Micrococcaceae</taxon>
        <taxon>Arthrobacter</taxon>
    </lineage>
</organism>
<feature type="transmembrane region" description="Helical" evidence="7">
    <location>
        <begin position="128"/>
        <end position="146"/>
    </location>
</feature>
<feature type="transmembrane region" description="Helical" evidence="7">
    <location>
        <begin position="100"/>
        <end position="122"/>
    </location>
</feature>
<evidence type="ECO:0000256" key="4">
    <source>
        <dbReference type="ARBA" id="ARBA00022989"/>
    </source>
</evidence>
<evidence type="ECO:0000256" key="1">
    <source>
        <dbReference type="ARBA" id="ARBA00004141"/>
    </source>
</evidence>
<evidence type="ECO:0000256" key="5">
    <source>
        <dbReference type="ARBA" id="ARBA00023136"/>
    </source>
</evidence>
<feature type="transmembrane region" description="Helical" evidence="7">
    <location>
        <begin position="62"/>
        <end position="80"/>
    </location>
</feature>
<evidence type="ECO:0000256" key="2">
    <source>
        <dbReference type="ARBA" id="ARBA00009399"/>
    </source>
</evidence>
<reference evidence="9 10" key="1">
    <citation type="submission" date="2020-11" db="EMBL/GenBank/DDBJ databases">
        <title>Arthrobacter antarcticus sp. nov., isolated from Antarctic Soil.</title>
        <authorList>
            <person name="Li J."/>
        </authorList>
    </citation>
    <scope>NUCLEOTIDE SEQUENCE [LARGE SCALE GENOMIC DNA]</scope>
    <source>
        <strain evidence="9 10">Z1-20</strain>
    </source>
</reference>
<gene>
    <name evidence="9" type="ORF">IV500_08475</name>
</gene>
<keyword evidence="5 7" id="KW-0472">Membrane</keyword>
<comment type="subcellular location">
    <subcellularLocation>
        <location evidence="1">Membrane</location>
        <topology evidence="1">Multi-pass membrane protein</topology>
    </subcellularLocation>
</comment>
<dbReference type="GO" id="GO:0005886">
    <property type="term" value="C:plasma membrane"/>
    <property type="evidence" value="ECO:0007669"/>
    <property type="project" value="TreeGrafter"/>
</dbReference>
<evidence type="ECO:0000256" key="6">
    <source>
        <dbReference type="SAM" id="MobiDB-lite"/>
    </source>
</evidence>
<feature type="domain" description="GtrA/DPMS transmembrane" evidence="8">
    <location>
        <begin position="34"/>
        <end position="148"/>
    </location>
</feature>
<dbReference type="GO" id="GO:0000271">
    <property type="term" value="P:polysaccharide biosynthetic process"/>
    <property type="evidence" value="ECO:0007669"/>
    <property type="project" value="InterPro"/>
</dbReference>
<evidence type="ECO:0000313" key="10">
    <source>
        <dbReference type="Proteomes" id="UP000655366"/>
    </source>
</evidence>
<evidence type="ECO:0000256" key="7">
    <source>
        <dbReference type="SAM" id="Phobius"/>
    </source>
</evidence>
<dbReference type="AlphaFoldDB" id="A0A931GA72"/>
<comment type="caution">
    <text evidence="9">The sequence shown here is derived from an EMBL/GenBank/DDBJ whole genome shotgun (WGS) entry which is preliminary data.</text>
</comment>
<proteinExistence type="inferred from homology"/>
<keyword evidence="3 7" id="KW-0812">Transmembrane</keyword>
<keyword evidence="4 7" id="KW-1133">Transmembrane helix</keyword>
<dbReference type="Pfam" id="PF04138">
    <property type="entry name" value="GtrA_DPMS_TM"/>
    <property type="match status" value="1"/>
</dbReference>
<protein>
    <submittedName>
        <fullName evidence="9">GtrA family protein</fullName>
    </submittedName>
</protein>
<keyword evidence="10" id="KW-1185">Reference proteome</keyword>
<feature type="region of interest" description="Disordered" evidence="6">
    <location>
        <begin position="1"/>
        <end position="21"/>
    </location>
</feature>
<dbReference type="PANTHER" id="PTHR38459:SF1">
    <property type="entry name" value="PROPHAGE BACTOPRENOL-LINKED GLUCOSE TRANSLOCASE HOMOLOG"/>
    <property type="match status" value="1"/>
</dbReference>
<sequence>MSTQTSQPNEPIRGITAGPPGPLRKFVKDERVAFLLVGGANTAFSTGLFIVLALAFPSTPSFILLTVSWTISLVSVFMVYRKLVFRVSGHFWLDLGRFALVNLTSLGLNVLLLGILADVLGWPRIPTQLGITVISVVVSYFGHKYFSFRRSADKA</sequence>
<dbReference type="RefSeq" id="WP_196396371.1">
    <property type="nucleotide sequence ID" value="NZ_JADNYM010000009.1"/>
</dbReference>